<evidence type="ECO:0000256" key="1">
    <source>
        <dbReference type="SAM" id="SignalP"/>
    </source>
</evidence>
<dbReference type="Pfam" id="PF00656">
    <property type="entry name" value="Peptidase_C14"/>
    <property type="match status" value="1"/>
</dbReference>
<dbReference type="PANTHER" id="PTHR23150:SF19">
    <property type="entry name" value="FORMYLGLYCINE-GENERATING ENZYME"/>
    <property type="match status" value="1"/>
</dbReference>
<evidence type="ECO:0000313" key="4">
    <source>
        <dbReference type="Proteomes" id="UP000219452"/>
    </source>
</evidence>
<dbReference type="Gene3D" id="3.90.1580.10">
    <property type="entry name" value="paralog of FGE (formylglycine-generating enzyme)"/>
    <property type="match status" value="1"/>
</dbReference>
<dbReference type="AlphaFoldDB" id="A0A286GLT1"/>
<dbReference type="SUPFAM" id="SSF56436">
    <property type="entry name" value="C-type lectin-like"/>
    <property type="match status" value="1"/>
</dbReference>
<evidence type="ECO:0000313" key="3">
    <source>
        <dbReference type="EMBL" id="SOD96452.1"/>
    </source>
</evidence>
<dbReference type="GO" id="GO:0004197">
    <property type="term" value="F:cysteine-type endopeptidase activity"/>
    <property type="evidence" value="ECO:0007669"/>
    <property type="project" value="InterPro"/>
</dbReference>
<protein>
    <submittedName>
        <fullName evidence="3">Formylglycine-generating enzyme, required for sulfatase activity, contains SUMF1/FGE domain</fullName>
    </submittedName>
</protein>
<dbReference type="Gene3D" id="3.40.50.1460">
    <property type="match status" value="1"/>
</dbReference>
<dbReference type="GO" id="GO:0006508">
    <property type="term" value="P:proteolysis"/>
    <property type="evidence" value="ECO:0007669"/>
    <property type="project" value="InterPro"/>
</dbReference>
<keyword evidence="1" id="KW-0732">Signal</keyword>
<feature type="signal peptide" evidence="1">
    <location>
        <begin position="1"/>
        <end position="19"/>
    </location>
</feature>
<feature type="domain" description="Caspase family p20" evidence="2">
    <location>
        <begin position="36"/>
        <end position="111"/>
    </location>
</feature>
<proteinExistence type="predicted"/>
<dbReference type="PROSITE" id="PS50208">
    <property type="entry name" value="CASPASE_P20"/>
    <property type="match status" value="1"/>
</dbReference>
<keyword evidence="4" id="KW-1185">Reference proteome</keyword>
<dbReference type="RefSeq" id="WP_144035974.1">
    <property type="nucleotide sequence ID" value="NZ_OCNH01000005.1"/>
</dbReference>
<dbReference type="InterPro" id="IPR042095">
    <property type="entry name" value="SUMF_sf"/>
</dbReference>
<feature type="chain" id="PRO_5013148943" evidence="1">
    <location>
        <begin position="20"/>
        <end position="514"/>
    </location>
</feature>
<dbReference type="InterPro" id="IPR051043">
    <property type="entry name" value="Sulfatase_Mod_Factor_Kinase"/>
</dbReference>
<dbReference type="EMBL" id="OCNH01000005">
    <property type="protein sequence ID" value="SOD96452.1"/>
    <property type="molecule type" value="Genomic_DNA"/>
</dbReference>
<dbReference type="PANTHER" id="PTHR23150">
    <property type="entry name" value="SULFATASE MODIFYING FACTOR 1, 2"/>
    <property type="match status" value="1"/>
</dbReference>
<accession>A0A286GLT1</accession>
<dbReference type="OrthoDB" id="9812126at2"/>
<sequence>MKPILYCLLLLLLWQPLLAQDKTLGIVQLHKNTREGQRKALIIANQTYQFQKSLNNTLRDADSMAVALRYLGFQVTVVKDKTLADTQDAIDRFEQSLQPADVAFVYYSGHGLGYQHDNYLLPVEFAISEMDGLKNRAISFANLRSRIVGRSVRNLFMVVDACRSEMADKATDRAYELVPPENNPPGTLIAFATDYGQTATYKSRNNKNSLYTESLLMYLRQPLEVQEIFKRANNRTYAETQRLKLSTQHPHYIPMIYDDYYFLKLITPNTPSPPRPQTRQYLDLPFAEMVYIPGGTFQMGDKYEVPVHTVTVSPFLIGKYEVTQRQWETVMGSNPSHFKDCPDCPVENVSWDDVQEFLKKLNARTGGNYRLPTEAEWEYAAGGGASTRTRFGNGRNELDSTNANYDTRRWATHPKIPLSNKYRAKTLQVGSFTANTLGLHDMSGNVWEWCADWYGPYGSSSQTNPTGPATGISRVLRGGSWNYFPQDARVANRGSNSPSNRDNYIGFRVVSQAQ</sequence>
<dbReference type="InterPro" id="IPR001309">
    <property type="entry name" value="Pept_C14_p20"/>
</dbReference>
<organism evidence="3 4">
    <name type="scientific">Spirosoma fluviale</name>
    <dbReference type="NCBI Taxonomy" id="1597977"/>
    <lineage>
        <taxon>Bacteria</taxon>
        <taxon>Pseudomonadati</taxon>
        <taxon>Bacteroidota</taxon>
        <taxon>Cytophagia</taxon>
        <taxon>Cytophagales</taxon>
        <taxon>Cytophagaceae</taxon>
        <taxon>Spirosoma</taxon>
    </lineage>
</organism>
<dbReference type="Pfam" id="PF03781">
    <property type="entry name" value="FGE-sulfatase"/>
    <property type="match status" value="1"/>
</dbReference>
<dbReference type="SUPFAM" id="SSF52129">
    <property type="entry name" value="Caspase-like"/>
    <property type="match status" value="1"/>
</dbReference>
<dbReference type="GO" id="GO:0120147">
    <property type="term" value="F:formylglycine-generating oxidase activity"/>
    <property type="evidence" value="ECO:0007669"/>
    <property type="project" value="TreeGrafter"/>
</dbReference>
<dbReference type="InterPro" id="IPR029030">
    <property type="entry name" value="Caspase-like_dom_sf"/>
</dbReference>
<evidence type="ECO:0000259" key="2">
    <source>
        <dbReference type="PROSITE" id="PS50208"/>
    </source>
</evidence>
<reference evidence="4" key="1">
    <citation type="submission" date="2017-09" db="EMBL/GenBank/DDBJ databases">
        <authorList>
            <person name="Varghese N."/>
            <person name="Submissions S."/>
        </authorList>
    </citation>
    <scope>NUCLEOTIDE SEQUENCE [LARGE SCALE GENOMIC DNA]</scope>
    <source>
        <strain evidence="4">DSM 29961</strain>
    </source>
</reference>
<name>A0A286GLT1_9BACT</name>
<dbReference type="InterPro" id="IPR011600">
    <property type="entry name" value="Pept_C14_caspase"/>
</dbReference>
<dbReference type="InterPro" id="IPR005532">
    <property type="entry name" value="SUMF_dom"/>
</dbReference>
<dbReference type="Proteomes" id="UP000219452">
    <property type="component" value="Unassembled WGS sequence"/>
</dbReference>
<gene>
    <name evidence="3" type="ORF">SAMN06269250_5316</name>
</gene>
<dbReference type="InterPro" id="IPR016187">
    <property type="entry name" value="CTDL_fold"/>
</dbReference>